<feature type="transmembrane region" description="Helical" evidence="1">
    <location>
        <begin position="115"/>
        <end position="133"/>
    </location>
</feature>
<reference evidence="3" key="1">
    <citation type="submission" date="2020-09" db="EMBL/GenBank/DDBJ databases">
        <authorList>
            <person name="Kim M.K."/>
        </authorList>
    </citation>
    <scope>NUCLEOTIDE SEQUENCE</scope>
    <source>
        <strain evidence="3">BT702</strain>
    </source>
</reference>
<feature type="transmembrane region" description="Helical" evidence="1">
    <location>
        <begin position="12"/>
        <end position="31"/>
    </location>
</feature>
<gene>
    <name evidence="3" type="ORF">IC229_06810</name>
</gene>
<keyword evidence="1" id="KW-1133">Transmembrane helix</keyword>
<feature type="domain" description="Signal transduction histidine kinase internal region" evidence="2">
    <location>
        <begin position="160"/>
        <end position="236"/>
    </location>
</feature>
<proteinExistence type="predicted"/>
<name>A0A926XYD4_9BACT</name>
<keyword evidence="1" id="KW-0812">Transmembrane</keyword>
<evidence type="ECO:0000313" key="3">
    <source>
        <dbReference type="EMBL" id="MBD2700337.1"/>
    </source>
</evidence>
<dbReference type="Proteomes" id="UP000598820">
    <property type="component" value="Unassembled WGS sequence"/>
</dbReference>
<keyword evidence="1" id="KW-0472">Membrane</keyword>
<protein>
    <submittedName>
        <fullName evidence="3">Histidine kinase</fullName>
    </submittedName>
</protein>
<sequence length="349" mass="40342">MRTFNDKTIRIIGPFILFLVGTLFFRMNWYLELSSNSIVRSDIIALAAGYTCWNVARWITIRLQKRYPGLANTRYRLIWMGALLPVLVNFAWTIRQVGHMVLNNTPQLSHTLSNYTYAIGIQIFYHCVYFVIYEGSYVLRAWQYTYEQNEHLKKNKLKHQLDTLKAQINPHFLFNSLNSLSMLIHDNPKQAEAFVDEISSVYRYLLRANDQALTTLSQELQFIKSYFQLLKTRYGASIDLLVDVADRFLECRIPPLTLQLLVENAVKHNVMLPDRPLVVEISIRGQSLVVQNNLQRKNTPVLSNQVGLSNISTKYRLLGQPDISIREDNGRFTVVLPLLSAQPETNVLS</sequence>
<dbReference type="RefSeq" id="WP_190886200.1">
    <property type="nucleotide sequence ID" value="NZ_JACWZY010000004.1"/>
</dbReference>
<evidence type="ECO:0000313" key="4">
    <source>
        <dbReference type="Proteomes" id="UP000598820"/>
    </source>
</evidence>
<dbReference type="PANTHER" id="PTHR34220">
    <property type="entry name" value="SENSOR HISTIDINE KINASE YPDA"/>
    <property type="match status" value="1"/>
</dbReference>
<dbReference type="PANTHER" id="PTHR34220:SF7">
    <property type="entry name" value="SENSOR HISTIDINE KINASE YPDA"/>
    <property type="match status" value="1"/>
</dbReference>
<dbReference type="InterPro" id="IPR010559">
    <property type="entry name" value="Sig_transdc_His_kin_internal"/>
</dbReference>
<dbReference type="GO" id="GO:0016020">
    <property type="term" value="C:membrane"/>
    <property type="evidence" value="ECO:0007669"/>
    <property type="project" value="InterPro"/>
</dbReference>
<feature type="transmembrane region" description="Helical" evidence="1">
    <location>
        <begin position="77"/>
        <end position="95"/>
    </location>
</feature>
<feature type="transmembrane region" description="Helical" evidence="1">
    <location>
        <begin position="37"/>
        <end position="56"/>
    </location>
</feature>
<evidence type="ECO:0000256" key="1">
    <source>
        <dbReference type="SAM" id="Phobius"/>
    </source>
</evidence>
<accession>A0A926XYD4</accession>
<keyword evidence="3" id="KW-0418">Kinase</keyword>
<keyword evidence="4" id="KW-1185">Reference proteome</keyword>
<dbReference type="Pfam" id="PF06580">
    <property type="entry name" value="His_kinase"/>
    <property type="match status" value="1"/>
</dbReference>
<dbReference type="AlphaFoldDB" id="A0A926XYD4"/>
<dbReference type="InterPro" id="IPR050640">
    <property type="entry name" value="Bact_2-comp_sensor_kinase"/>
</dbReference>
<dbReference type="GO" id="GO:0000155">
    <property type="term" value="F:phosphorelay sensor kinase activity"/>
    <property type="evidence" value="ECO:0007669"/>
    <property type="project" value="InterPro"/>
</dbReference>
<keyword evidence="3" id="KW-0808">Transferase</keyword>
<comment type="caution">
    <text evidence="3">The sequence shown here is derived from an EMBL/GenBank/DDBJ whole genome shotgun (WGS) entry which is preliminary data.</text>
</comment>
<dbReference type="EMBL" id="JACWZY010000004">
    <property type="protein sequence ID" value="MBD2700337.1"/>
    <property type="molecule type" value="Genomic_DNA"/>
</dbReference>
<evidence type="ECO:0000259" key="2">
    <source>
        <dbReference type="Pfam" id="PF06580"/>
    </source>
</evidence>
<organism evidence="3 4">
    <name type="scientific">Spirosoma profusum</name>
    <dbReference type="NCBI Taxonomy" id="2771354"/>
    <lineage>
        <taxon>Bacteria</taxon>
        <taxon>Pseudomonadati</taxon>
        <taxon>Bacteroidota</taxon>
        <taxon>Cytophagia</taxon>
        <taxon>Cytophagales</taxon>
        <taxon>Cytophagaceae</taxon>
        <taxon>Spirosoma</taxon>
    </lineage>
</organism>